<proteinExistence type="inferred from homology"/>
<dbReference type="InterPro" id="IPR002043">
    <property type="entry name" value="UDG_fam1"/>
</dbReference>
<dbReference type="GO" id="GO:0097510">
    <property type="term" value="P:base-excision repair, AP site formation via deaminated base removal"/>
    <property type="evidence" value="ECO:0007669"/>
    <property type="project" value="TreeGrafter"/>
</dbReference>
<dbReference type="PANTHER" id="PTHR11264">
    <property type="entry name" value="URACIL-DNA GLYCOSYLASE"/>
    <property type="match status" value="1"/>
</dbReference>
<reference evidence="6" key="1">
    <citation type="journal article" date="2019" name="MBio">
        <title>Virus Genomes from Deep Sea Sediments Expand the Ocean Megavirome and Support Independent Origins of Viral Gigantism.</title>
        <authorList>
            <person name="Backstrom D."/>
            <person name="Yutin N."/>
            <person name="Jorgensen S.L."/>
            <person name="Dharamshi J."/>
            <person name="Homa F."/>
            <person name="Zaremba-Niedwiedzka K."/>
            <person name="Spang A."/>
            <person name="Wolf Y.I."/>
            <person name="Koonin E.V."/>
            <person name="Ettema T.J."/>
        </authorList>
    </citation>
    <scope>NUCLEOTIDE SEQUENCE</scope>
</reference>
<sequence length="157" mass="17973">MRNSQPVANGLAFSTEKGLRIQPSLRNIYKELERTIPEFEMPEHGDLRSWAKQGVLLLNSALTTIKNKAGAHTDYWSGFTTYIINVINKVKPDCIYMLWGLSAGKIKKYIHNTKYILQSNHPSPMVRNSNFKGNNHFLQANTLLKLAGKKEIDWRLD</sequence>
<gene>
    <name evidence="6" type="ORF">LCPAC001_00010</name>
</gene>
<dbReference type="Gene3D" id="3.40.470.10">
    <property type="entry name" value="Uracil-DNA glycosylase-like domain"/>
    <property type="match status" value="1"/>
</dbReference>
<evidence type="ECO:0000259" key="5">
    <source>
        <dbReference type="Pfam" id="PF03167"/>
    </source>
</evidence>
<feature type="domain" description="Uracil-DNA glycosylase-like" evidence="5">
    <location>
        <begin position="8"/>
        <end position="144"/>
    </location>
</feature>
<dbReference type="InterPro" id="IPR036895">
    <property type="entry name" value="Uracil-DNA_glycosylase-like_sf"/>
</dbReference>
<evidence type="ECO:0000256" key="1">
    <source>
        <dbReference type="ARBA" id="ARBA00008184"/>
    </source>
</evidence>
<dbReference type="PANTHER" id="PTHR11264:SF0">
    <property type="entry name" value="URACIL-DNA GLYCOSYLASE"/>
    <property type="match status" value="1"/>
</dbReference>
<keyword evidence="4" id="KW-0234">DNA repair</keyword>
<comment type="similarity">
    <text evidence="1">Belongs to the uracil-DNA glycosylase (UDG) superfamily. UNG family.</text>
</comment>
<accession>A0A481Z2G2</accession>
<dbReference type="SUPFAM" id="SSF52141">
    <property type="entry name" value="Uracil-DNA glycosylase-like"/>
    <property type="match status" value="1"/>
</dbReference>
<dbReference type="Pfam" id="PF03167">
    <property type="entry name" value="UDG"/>
    <property type="match status" value="1"/>
</dbReference>
<organism evidence="6">
    <name type="scientific">Pithovirus LCPAC001</name>
    <dbReference type="NCBI Taxonomy" id="2506585"/>
    <lineage>
        <taxon>Viruses</taxon>
        <taxon>Pithoviruses</taxon>
    </lineage>
</organism>
<dbReference type="EMBL" id="MK500427">
    <property type="protein sequence ID" value="QBK89491.1"/>
    <property type="molecule type" value="Genomic_DNA"/>
</dbReference>
<evidence type="ECO:0000256" key="2">
    <source>
        <dbReference type="ARBA" id="ARBA00022763"/>
    </source>
</evidence>
<evidence type="ECO:0000256" key="3">
    <source>
        <dbReference type="ARBA" id="ARBA00022801"/>
    </source>
</evidence>
<evidence type="ECO:0000256" key="4">
    <source>
        <dbReference type="ARBA" id="ARBA00023204"/>
    </source>
</evidence>
<dbReference type="InterPro" id="IPR005122">
    <property type="entry name" value="Uracil-DNA_glycosylase-like"/>
</dbReference>
<keyword evidence="3" id="KW-0378">Hydrolase</keyword>
<evidence type="ECO:0000313" key="6">
    <source>
        <dbReference type="EMBL" id="QBK89491.1"/>
    </source>
</evidence>
<dbReference type="CDD" id="cd10027">
    <property type="entry name" value="UDG-F1-like"/>
    <property type="match status" value="1"/>
</dbReference>
<protein>
    <submittedName>
        <fullName evidence="6">Uracil-DNA glycosylase</fullName>
    </submittedName>
</protein>
<keyword evidence="2" id="KW-0227">DNA damage</keyword>
<dbReference type="GO" id="GO:0004844">
    <property type="term" value="F:uracil DNA N-glycosylase activity"/>
    <property type="evidence" value="ECO:0007669"/>
    <property type="project" value="InterPro"/>
</dbReference>
<name>A0A481Z2G2_9VIRU</name>